<gene>
    <name evidence="2" type="ORF">CGOC_LOCUS6080</name>
</gene>
<evidence type="ECO:0000256" key="1">
    <source>
        <dbReference type="SAM" id="Phobius"/>
    </source>
</evidence>
<protein>
    <submittedName>
        <fullName evidence="2">Uncharacterized protein</fullName>
    </submittedName>
</protein>
<dbReference type="OrthoDB" id="5857725at2759"/>
<keyword evidence="1" id="KW-1133">Transmembrane helix</keyword>
<name>A0A3P6TIE3_CYLGO</name>
<dbReference type="Pfam" id="PF10321">
    <property type="entry name" value="7TM_GPCR_Srt"/>
    <property type="match status" value="1"/>
</dbReference>
<dbReference type="InterPro" id="IPR019425">
    <property type="entry name" value="7TM_GPCR_serpentine_rcpt_Srt"/>
</dbReference>
<keyword evidence="1" id="KW-0812">Transmembrane</keyword>
<dbReference type="AlphaFoldDB" id="A0A3P6TIE3"/>
<sequence length="74" mass="8200">MQYGSPSKWFVITGQIAWQLSAGFVCIIYLAINRTIRRGVLEVLVPQRWIGRVNSMLVPTALASGNHSQSGIKI</sequence>
<feature type="transmembrane region" description="Helical" evidence="1">
    <location>
        <begin position="12"/>
        <end position="32"/>
    </location>
</feature>
<keyword evidence="1" id="KW-0472">Membrane</keyword>
<evidence type="ECO:0000313" key="2">
    <source>
        <dbReference type="EMBL" id="VDK65768.1"/>
    </source>
</evidence>
<keyword evidence="3" id="KW-1185">Reference proteome</keyword>
<organism evidence="2 3">
    <name type="scientific">Cylicostephanus goldi</name>
    <name type="common">Nematode worm</name>
    <dbReference type="NCBI Taxonomy" id="71465"/>
    <lineage>
        <taxon>Eukaryota</taxon>
        <taxon>Metazoa</taxon>
        <taxon>Ecdysozoa</taxon>
        <taxon>Nematoda</taxon>
        <taxon>Chromadorea</taxon>
        <taxon>Rhabditida</taxon>
        <taxon>Rhabditina</taxon>
        <taxon>Rhabditomorpha</taxon>
        <taxon>Strongyloidea</taxon>
        <taxon>Strongylidae</taxon>
        <taxon>Cylicostephanus</taxon>
    </lineage>
</organism>
<evidence type="ECO:0000313" key="3">
    <source>
        <dbReference type="Proteomes" id="UP000271889"/>
    </source>
</evidence>
<proteinExistence type="predicted"/>
<dbReference type="EMBL" id="UYRV01019228">
    <property type="protein sequence ID" value="VDK65768.1"/>
    <property type="molecule type" value="Genomic_DNA"/>
</dbReference>
<accession>A0A3P6TIE3</accession>
<reference evidence="2 3" key="1">
    <citation type="submission" date="2018-11" db="EMBL/GenBank/DDBJ databases">
        <authorList>
            <consortium name="Pathogen Informatics"/>
        </authorList>
    </citation>
    <scope>NUCLEOTIDE SEQUENCE [LARGE SCALE GENOMIC DNA]</scope>
</reference>
<dbReference type="Proteomes" id="UP000271889">
    <property type="component" value="Unassembled WGS sequence"/>
</dbReference>